<reference evidence="11 12" key="1">
    <citation type="journal article" date="2018" name="Sci. Rep.">
        <title>Comparative analysis of the Pocillopora damicornis genome highlights role of immune system in coral evolution.</title>
        <authorList>
            <person name="Cunning R."/>
            <person name="Bay R.A."/>
            <person name="Gillette P."/>
            <person name="Baker A.C."/>
            <person name="Traylor-Knowles N."/>
        </authorList>
    </citation>
    <scope>NUCLEOTIDE SEQUENCE [LARGE SCALE GENOMIC DNA]</scope>
    <source>
        <strain evidence="11">RSMAS</strain>
        <tissue evidence="11">Whole animal</tissue>
    </source>
</reference>
<feature type="transmembrane region" description="Helical" evidence="9">
    <location>
        <begin position="37"/>
        <end position="62"/>
    </location>
</feature>
<keyword evidence="12" id="KW-1185">Reference proteome</keyword>
<evidence type="ECO:0000256" key="8">
    <source>
        <dbReference type="RuleBase" id="RU000688"/>
    </source>
</evidence>
<gene>
    <name evidence="11" type="ORF">pdam_00006786</name>
</gene>
<feature type="domain" description="G-protein coupled receptors family 1 profile" evidence="10">
    <location>
        <begin position="56"/>
        <end position="320"/>
    </location>
</feature>
<evidence type="ECO:0000256" key="9">
    <source>
        <dbReference type="SAM" id="Phobius"/>
    </source>
</evidence>
<accession>A0A3M6V465</accession>
<protein>
    <recommendedName>
        <fullName evidence="10">G-protein coupled receptors family 1 profile domain-containing protein</fullName>
    </recommendedName>
</protein>
<dbReference type="AlphaFoldDB" id="A0A3M6V465"/>
<evidence type="ECO:0000313" key="12">
    <source>
        <dbReference type="Proteomes" id="UP000275408"/>
    </source>
</evidence>
<dbReference type="Pfam" id="PF00001">
    <property type="entry name" value="7tm_1"/>
    <property type="match status" value="1"/>
</dbReference>
<dbReference type="PANTHER" id="PTHR45695:SF9">
    <property type="entry name" value="LEUCOKININ RECEPTOR"/>
    <property type="match status" value="1"/>
</dbReference>
<name>A0A3M6V465_POCDA</name>
<dbReference type="PROSITE" id="PS00237">
    <property type="entry name" value="G_PROTEIN_RECEP_F1_1"/>
    <property type="match status" value="1"/>
</dbReference>
<evidence type="ECO:0000256" key="5">
    <source>
        <dbReference type="ARBA" id="ARBA00023136"/>
    </source>
</evidence>
<dbReference type="PRINTS" id="PR00237">
    <property type="entry name" value="GPCRRHODOPSN"/>
</dbReference>
<feature type="transmembrane region" description="Helical" evidence="9">
    <location>
        <begin position="155"/>
        <end position="176"/>
    </location>
</feature>
<evidence type="ECO:0000259" key="10">
    <source>
        <dbReference type="PROSITE" id="PS50262"/>
    </source>
</evidence>
<keyword evidence="2 8" id="KW-0812">Transmembrane</keyword>
<dbReference type="InterPro" id="IPR017452">
    <property type="entry name" value="GPCR_Rhodpsn_7TM"/>
</dbReference>
<dbReference type="OrthoDB" id="5981855at2759"/>
<comment type="subcellular location">
    <subcellularLocation>
        <location evidence="1">Membrane</location>
        <topology evidence="1">Multi-pass membrane protein</topology>
    </subcellularLocation>
</comment>
<sequence length="390" mass="43825">MTANSTIHMWNLTINASTRFPSNSTLNAPPFAGVPQLYVILGTLFFSLIIVAGLFGNALIVATLSRWREMRTPCNLLIANICAADLGVCVLAAPLRIIEIYHGWPFGDVLCQIFFPLQDVFVCVSVVTQTVIALERHRAIVSPFKPTLTLRRVSMVVPAVWVACYVTAGVPMLLFIKVTLFPDGKFYCFPVFSNKGYRIAYEMYLVILFITLPLVVQSLAYFDIIRLLRAKDEIEARSESFLPNSSMRKTINDRLRQKKHLVRILVVLMLAFQICYLPRGVIMLLTEFSPETTSKPDFNYVNLITLAMYYIKHVINPVILLAMSKDFRSGCLNICSSGGKQLPFMRGSRYSSSRQATMRSSARTLTGVPMRMISGAGDNISDHLTNNMHR</sequence>
<comment type="similarity">
    <text evidence="8">Belongs to the G-protein coupled receptor 1 family.</text>
</comment>
<evidence type="ECO:0000256" key="2">
    <source>
        <dbReference type="ARBA" id="ARBA00022692"/>
    </source>
</evidence>
<dbReference type="SUPFAM" id="SSF81321">
    <property type="entry name" value="Family A G protein-coupled receptor-like"/>
    <property type="match status" value="1"/>
</dbReference>
<dbReference type="EMBL" id="RCHS01000121">
    <property type="protein sequence ID" value="RMX60715.1"/>
    <property type="molecule type" value="Genomic_DNA"/>
</dbReference>
<keyword evidence="3 9" id="KW-1133">Transmembrane helix</keyword>
<dbReference type="PROSITE" id="PS50262">
    <property type="entry name" value="G_PROTEIN_RECEP_F1_2"/>
    <property type="match status" value="1"/>
</dbReference>
<dbReference type="GO" id="GO:0004930">
    <property type="term" value="F:G protein-coupled receptor activity"/>
    <property type="evidence" value="ECO:0007669"/>
    <property type="project" value="UniProtKB-KW"/>
</dbReference>
<feature type="transmembrane region" description="Helical" evidence="9">
    <location>
        <begin position="203"/>
        <end position="222"/>
    </location>
</feature>
<evidence type="ECO:0000313" key="11">
    <source>
        <dbReference type="EMBL" id="RMX60715.1"/>
    </source>
</evidence>
<evidence type="ECO:0000256" key="3">
    <source>
        <dbReference type="ARBA" id="ARBA00022989"/>
    </source>
</evidence>
<keyword evidence="6 8" id="KW-0675">Receptor</keyword>
<evidence type="ECO:0000256" key="6">
    <source>
        <dbReference type="ARBA" id="ARBA00023170"/>
    </source>
</evidence>
<dbReference type="Proteomes" id="UP000275408">
    <property type="component" value="Unassembled WGS sequence"/>
</dbReference>
<dbReference type="InterPro" id="IPR000276">
    <property type="entry name" value="GPCR_Rhodpsn"/>
</dbReference>
<evidence type="ECO:0000256" key="7">
    <source>
        <dbReference type="ARBA" id="ARBA00023224"/>
    </source>
</evidence>
<feature type="transmembrane region" description="Helical" evidence="9">
    <location>
        <begin position="74"/>
        <end position="93"/>
    </location>
</feature>
<dbReference type="Gene3D" id="1.20.1070.10">
    <property type="entry name" value="Rhodopsin 7-helix transmembrane proteins"/>
    <property type="match status" value="1"/>
</dbReference>
<keyword evidence="4 8" id="KW-0297">G-protein coupled receptor</keyword>
<dbReference type="GO" id="GO:0005886">
    <property type="term" value="C:plasma membrane"/>
    <property type="evidence" value="ECO:0007669"/>
    <property type="project" value="TreeGrafter"/>
</dbReference>
<feature type="transmembrane region" description="Helical" evidence="9">
    <location>
        <begin position="113"/>
        <end position="134"/>
    </location>
</feature>
<organism evidence="11 12">
    <name type="scientific">Pocillopora damicornis</name>
    <name type="common">Cauliflower coral</name>
    <name type="synonym">Millepora damicornis</name>
    <dbReference type="NCBI Taxonomy" id="46731"/>
    <lineage>
        <taxon>Eukaryota</taxon>
        <taxon>Metazoa</taxon>
        <taxon>Cnidaria</taxon>
        <taxon>Anthozoa</taxon>
        <taxon>Hexacorallia</taxon>
        <taxon>Scleractinia</taxon>
        <taxon>Astrocoeniina</taxon>
        <taxon>Pocilloporidae</taxon>
        <taxon>Pocillopora</taxon>
    </lineage>
</organism>
<dbReference type="CDD" id="cd00637">
    <property type="entry name" value="7tm_classA_rhodopsin-like"/>
    <property type="match status" value="1"/>
</dbReference>
<dbReference type="PANTHER" id="PTHR45695">
    <property type="entry name" value="LEUCOKININ RECEPTOR-RELATED"/>
    <property type="match status" value="1"/>
</dbReference>
<keyword evidence="7 8" id="KW-0807">Transducer</keyword>
<feature type="transmembrane region" description="Helical" evidence="9">
    <location>
        <begin position="298"/>
        <end position="322"/>
    </location>
</feature>
<dbReference type="STRING" id="46731.A0A3M6V465"/>
<dbReference type="OMA" id="YRIAYEM"/>
<evidence type="ECO:0000256" key="4">
    <source>
        <dbReference type="ARBA" id="ARBA00023040"/>
    </source>
</evidence>
<keyword evidence="5 9" id="KW-0472">Membrane</keyword>
<proteinExistence type="inferred from homology"/>
<comment type="caution">
    <text evidence="11">The sequence shown here is derived from an EMBL/GenBank/DDBJ whole genome shotgun (WGS) entry which is preliminary data.</text>
</comment>
<feature type="transmembrane region" description="Helical" evidence="9">
    <location>
        <begin position="264"/>
        <end position="286"/>
    </location>
</feature>
<evidence type="ECO:0000256" key="1">
    <source>
        <dbReference type="ARBA" id="ARBA00004141"/>
    </source>
</evidence>